<evidence type="ECO:0000313" key="1">
    <source>
        <dbReference type="EMBL" id="KAJ8063301.1"/>
    </source>
</evidence>
<dbReference type="EMBL" id="JAPEIS010000009">
    <property type="protein sequence ID" value="KAJ8063301.1"/>
    <property type="molecule type" value="Genomic_DNA"/>
</dbReference>
<dbReference type="AlphaFoldDB" id="A0A9X0DH37"/>
<accession>A0A9X0DH37</accession>
<comment type="caution">
    <text evidence="1">The sequence shown here is derived from an EMBL/GenBank/DDBJ whole genome shotgun (WGS) entry which is preliminary data.</text>
</comment>
<keyword evidence="2" id="KW-1185">Reference proteome</keyword>
<sequence>MDIKRTKSEDWIILLNTNNPRQSSSSYAKTYLWKTNSKINIPGNIKRNIINTLFQLKINHGYFKLYLQRFGISANNKCRYRKRETLDHLLLNCPLYKKAKRKLKENNPSFKFTIKYLLHTKTGIIKTLEFIDTTRIAIRL</sequence>
<dbReference type="Proteomes" id="UP001152300">
    <property type="component" value="Unassembled WGS sequence"/>
</dbReference>
<evidence type="ECO:0000313" key="2">
    <source>
        <dbReference type="Proteomes" id="UP001152300"/>
    </source>
</evidence>
<reference evidence="1" key="1">
    <citation type="submission" date="2022-11" db="EMBL/GenBank/DDBJ databases">
        <title>Genome Resource of Sclerotinia nivalis Strain SnTB1, a Plant Pathogen Isolated from American Ginseng.</title>
        <authorList>
            <person name="Fan S."/>
        </authorList>
    </citation>
    <scope>NUCLEOTIDE SEQUENCE</scope>
    <source>
        <strain evidence="1">SnTB1</strain>
    </source>
</reference>
<protein>
    <recommendedName>
        <fullName evidence="3">Reverse transcriptase zinc-binding domain-containing protein</fullName>
    </recommendedName>
</protein>
<organism evidence="1 2">
    <name type="scientific">Sclerotinia nivalis</name>
    <dbReference type="NCBI Taxonomy" id="352851"/>
    <lineage>
        <taxon>Eukaryota</taxon>
        <taxon>Fungi</taxon>
        <taxon>Dikarya</taxon>
        <taxon>Ascomycota</taxon>
        <taxon>Pezizomycotina</taxon>
        <taxon>Leotiomycetes</taxon>
        <taxon>Helotiales</taxon>
        <taxon>Sclerotiniaceae</taxon>
        <taxon>Sclerotinia</taxon>
    </lineage>
</organism>
<dbReference type="OrthoDB" id="3527090at2759"/>
<proteinExistence type="predicted"/>
<gene>
    <name evidence="1" type="ORF">OCU04_008531</name>
</gene>
<name>A0A9X0DH37_9HELO</name>
<evidence type="ECO:0008006" key="3">
    <source>
        <dbReference type="Google" id="ProtNLM"/>
    </source>
</evidence>